<dbReference type="EMBL" id="BMQQ01000018">
    <property type="protein sequence ID" value="GGT46341.1"/>
    <property type="molecule type" value="Genomic_DNA"/>
</dbReference>
<sequence length="97" mass="10071">MAKAIRDGQTIAFGAYCFKLEFTPLAVVACSVAHPNDDAFGPILYTAGPNITGVLTKDGNGTAVRCEPGFQDAAVICRVQAGDGLSIAPGGFYVIFE</sequence>
<name>A0A918LSF3_9ACTN</name>
<organism evidence="1 2">
    <name type="scientific">Streptomyces purpureus</name>
    <dbReference type="NCBI Taxonomy" id="1951"/>
    <lineage>
        <taxon>Bacteria</taxon>
        <taxon>Bacillati</taxon>
        <taxon>Actinomycetota</taxon>
        <taxon>Actinomycetes</taxon>
        <taxon>Kitasatosporales</taxon>
        <taxon>Streptomycetaceae</taxon>
        <taxon>Streptomyces</taxon>
    </lineage>
</organism>
<dbReference type="AlphaFoldDB" id="A0A918LSF3"/>
<evidence type="ECO:0000313" key="1">
    <source>
        <dbReference type="EMBL" id="GGT46341.1"/>
    </source>
</evidence>
<proteinExistence type="predicted"/>
<accession>A0A918LSF3</accession>
<dbReference type="Proteomes" id="UP000619486">
    <property type="component" value="Unassembled WGS sequence"/>
</dbReference>
<evidence type="ECO:0000313" key="2">
    <source>
        <dbReference type="Proteomes" id="UP000619486"/>
    </source>
</evidence>
<comment type="caution">
    <text evidence="1">The sequence shown here is derived from an EMBL/GenBank/DDBJ whole genome shotgun (WGS) entry which is preliminary data.</text>
</comment>
<protein>
    <submittedName>
        <fullName evidence="1">Uncharacterized protein</fullName>
    </submittedName>
</protein>
<reference evidence="1" key="1">
    <citation type="journal article" date="2014" name="Int. J. Syst. Evol. Microbiol.">
        <title>Complete genome sequence of Corynebacterium casei LMG S-19264T (=DSM 44701T), isolated from a smear-ripened cheese.</title>
        <authorList>
            <consortium name="US DOE Joint Genome Institute (JGI-PGF)"/>
            <person name="Walter F."/>
            <person name="Albersmeier A."/>
            <person name="Kalinowski J."/>
            <person name="Ruckert C."/>
        </authorList>
    </citation>
    <scope>NUCLEOTIDE SEQUENCE</scope>
    <source>
        <strain evidence="1">JCM 3172</strain>
    </source>
</reference>
<gene>
    <name evidence="1" type="ORF">GCM10014713_45430</name>
</gene>
<reference evidence="1" key="2">
    <citation type="submission" date="2020-09" db="EMBL/GenBank/DDBJ databases">
        <authorList>
            <person name="Sun Q."/>
            <person name="Ohkuma M."/>
        </authorList>
    </citation>
    <scope>NUCLEOTIDE SEQUENCE</scope>
    <source>
        <strain evidence="1">JCM 3172</strain>
    </source>
</reference>
<keyword evidence="2" id="KW-1185">Reference proteome</keyword>